<protein>
    <submittedName>
        <fullName evidence="1">Uncharacterized protein</fullName>
    </submittedName>
</protein>
<dbReference type="InterPro" id="IPR055707">
    <property type="entry name" value="DUF7283"/>
</dbReference>
<dbReference type="GeneID" id="79315543"/>
<dbReference type="AlphaFoldDB" id="A0ABD6AB25"/>
<accession>A0ABD6AB25</accession>
<sequence length="156" mass="15932">MFDVPIDSIAAWVGLALAGVVLVGVALALPTATPPDAAAAADTVDAVAASPHAATADHPLHGATVRLDSRRLTLVRSGARAHATFAYGPVTPVTPGTRLARVLAGRPAEAVFESARSLARATAAARERAPVVSTAADRLLVRHVRWRGVDVTLVGA</sequence>
<organism evidence="1 2">
    <name type="scientific">Halomarina halobia</name>
    <dbReference type="NCBI Taxonomy" id="3033386"/>
    <lineage>
        <taxon>Archaea</taxon>
        <taxon>Methanobacteriati</taxon>
        <taxon>Methanobacteriota</taxon>
        <taxon>Stenosarchaea group</taxon>
        <taxon>Halobacteria</taxon>
        <taxon>Halobacteriales</taxon>
        <taxon>Natronomonadaceae</taxon>
        <taxon>Halomarina</taxon>
    </lineage>
</organism>
<dbReference type="Proteomes" id="UP001596547">
    <property type="component" value="Unassembled WGS sequence"/>
</dbReference>
<keyword evidence="2" id="KW-1185">Reference proteome</keyword>
<proteinExistence type="predicted"/>
<gene>
    <name evidence="1" type="ORF">ACFQPE_13395</name>
</gene>
<evidence type="ECO:0000313" key="2">
    <source>
        <dbReference type="Proteomes" id="UP001596547"/>
    </source>
</evidence>
<dbReference type="Pfam" id="PF23954">
    <property type="entry name" value="DUF7283"/>
    <property type="match status" value="1"/>
</dbReference>
<dbReference type="RefSeq" id="WP_276302985.1">
    <property type="nucleotide sequence ID" value="NZ_CP119992.1"/>
</dbReference>
<dbReference type="EMBL" id="JBHTBF010000002">
    <property type="protein sequence ID" value="MFC7317774.1"/>
    <property type="molecule type" value="Genomic_DNA"/>
</dbReference>
<evidence type="ECO:0000313" key="1">
    <source>
        <dbReference type="EMBL" id="MFC7317774.1"/>
    </source>
</evidence>
<reference evidence="1 2" key="1">
    <citation type="journal article" date="2019" name="Int. J. Syst. Evol. Microbiol.">
        <title>The Global Catalogue of Microorganisms (GCM) 10K type strain sequencing project: providing services to taxonomists for standard genome sequencing and annotation.</title>
        <authorList>
            <consortium name="The Broad Institute Genomics Platform"/>
            <consortium name="The Broad Institute Genome Sequencing Center for Infectious Disease"/>
            <person name="Wu L."/>
            <person name="Ma J."/>
        </authorList>
    </citation>
    <scope>NUCLEOTIDE SEQUENCE [LARGE SCALE GENOMIC DNA]</scope>
    <source>
        <strain evidence="1 2">PSR21</strain>
    </source>
</reference>
<comment type="caution">
    <text evidence="1">The sequence shown here is derived from an EMBL/GenBank/DDBJ whole genome shotgun (WGS) entry which is preliminary data.</text>
</comment>
<name>A0ABD6AB25_9EURY</name>